<reference evidence="10 11" key="1">
    <citation type="submission" date="2015-12" db="EMBL/GenBank/DDBJ databases">
        <title>Draft genome sequence of Moniliophthora roreri, the causal agent of frosty pod rot of cacao.</title>
        <authorList>
            <person name="Aime M.C."/>
            <person name="Diaz-Valderrama J.R."/>
            <person name="Kijpornyongpan T."/>
            <person name="Phillips-Mora W."/>
        </authorList>
    </citation>
    <scope>NUCLEOTIDE SEQUENCE [LARGE SCALE GENOMIC DNA]</scope>
    <source>
        <strain evidence="10 11">MCA 2952</strain>
    </source>
</reference>
<name>A0A0W0F0P2_MONRR</name>
<dbReference type="PROSITE" id="PS50157">
    <property type="entry name" value="ZINC_FINGER_C2H2_2"/>
    <property type="match status" value="2"/>
</dbReference>
<feature type="region of interest" description="Disordered" evidence="8">
    <location>
        <begin position="36"/>
        <end position="67"/>
    </location>
</feature>
<keyword evidence="4 7" id="KW-0863">Zinc-finger</keyword>
<dbReference type="GO" id="GO:0005634">
    <property type="term" value="C:nucleus"/>
    <property type="evidence" value="ECO:0007669"/>
    <property type="project" value="UniProtKB-SubCell"/>
</dbReference>
<feature type="compositionally biased region" description="Polar residues" evidence="8">
    <location>
        <begin position="239"/>
        <end position="265"/>
    </location>
</feature>
<comment type="subcellular location">
    <subcellularLocation>
        <location evidence="1">Nucleus</location>
    </subcellularLocation>
</comment>
<dbReference type="InterPro" id="IPR013087">
    <property type="entry name" value="Znf_C2H2_type"/>
</dbReference>
<dbReference type="InterPro" id="IPR050331">
    <property type="entry name" value="Zinc_finger"/>
</dbReference>
<evidence type="ECO:0000256" key="1">
    <source>
        <dbReference type="ARBA" id="ARBA00004123"/>
    </source>
</evidence>
<sequence>MCPRRRYLRIALSLDILLNPGRLPHRESLKPYLSSLATPGPSSLRLGSRTRQATDRGGISSEQEHSVGPEYSFIDGYSSWNTTNLGACPQSQVTPPRYQHLAPSNTETPTHFYTVHPSGWDHSQIPGLSPTSPSPSSDTAWEQMLGNLSPETPQDAHRDAYVGVAIEQFSQSSQHFNLGDAGNISAPMLEDSADSECIHSSTLHLSGTLPEQLATSQSTPSSIVNGLSASGFYIGYPSSRQSDWQTSKPSPTTAAPDPQSDTQPGGLSPEAWQHAPGDMDEARSGSGIAIHQSSGLAASYPPDVSSVMPQATRIGKVATVAVEENATKRRKHRAEYKCQRCSQTFTARHNLQNHLNSHDGIKKYACQVCKRPFTVKSDVKRHEDTMHPESSLSSHRRTSRRTPGPL</sequence>
<dbReference type="SMART" id="SM00355">
    <property type="entry name" value="ZnF_C2H2"/>
    <property type="match status" value="2"/>
</dbReference>
<keyword evidence="5" id="KW-0862">Zinc</keyword>
<proteinExistence type="predicted"/>
<evidence type="ECO:0000256" key="7">
    <source>
        <dbReference type="PROSITE-ProRule" id="PRU00042"/>
    </source>
</evidence>
<evidence type="ECO:0000256" key="5">
    <source>
        <dbReference type="ARBA" id="ARBA00022833"/>
    </source>
</evidence>
<dbReference type="GO" id="GO:0010468">
    <property type="term" value="P:regulation of gene expression"/>
    <property type="evidence" value="ECO:0007669"/>
    <property type="project" value="TreeGrafter"/>
</dbReference>
<evidence type="ECO:0000256" key="3">
    <source>
        <dbReference type="ARBA" id="ARBA00022737"/>
    </source>
</evidence>
<dbReference type="Pfam" id="PF00096">
    <property type="entry name" value="zf-C2H2"/>
    <property type="match status" value="2"/>
</dbReference>
<evidence type="ECO:0000256" key="4">
    <source>
        <dbReference type="ARBA" id="ARBA00022771"/>
    </source>
</evidence>
<keyword evidence="3" id="KW-0677">Repeat</keyword>
<evidence type="ECO:0000256" key="8">
    <source>
        <dbReference type="SAM" id="MobiDB-lite"/>
    </source>
</evidence>
<evidence type="ECO:0000256" key="6">
    <source>
        <dbReference type="ARBA" id="ARBA00023242"/>
    </source>
</evidence>
<organism evidence="10 11">
    <name type="scientific">Moniliophthora roreri</name>
    <name type="common">Frosty pod rot fungus</name>
    <name type="synonym">Monilia roreri</name>
    <dbReference type="NCBI Taxonomy" id="221103"/>
    <lineage>
        <taxon>Eukaryota</taxon>
        <taxon>Fungi</taxon>
        <taxon>Dikarya</taxon>
        <taxon>Basidiomycota</taxon>
        <taxon>Agaricomycotina</taxon>
        <taxon>Agaricomycetes</taxon>
        <taxon>Agaricomycetidae</taxon>
        <taxon>Agaricales</taxon>
        <taxon>Marasmiineae</taxon>
        <taxon>Marasmiaceae</taxon>
        <taxon>Moniliophthora</taxon>
    </lineage>
</organism>
<dbReference type="Proteomes" id="UP000054988">
    <property type="component" value="Unassembled WGS sequence"/>
</dbReference>
<protein>
    <recommendedName>
        <fullName evidence="9">C2H2-type domain-containing protein</fullName>
    </recommendedName>
</protein>
<feature type="region of interest" description="Disordered" evidence="8">
    <location>
        <begin position="379"/>
        <end position="406"/>
    </location>
</feature>
<gene>
    <name evidence="10" type="ORF">WG66_17533</name>
</gene>
<accession>A0A0W0F0P2</accession>
<feature type="domain" description="C2H2-type" evidence="9">
    <location>
        <begin position="336"/>
        <end position="363"/>
    </location>
</feature>
<dbReference type="SUPFAM" id="SSF57667">
    <property type="entry name" value="beta-beta-alpha zinc fingers"/>
    <property type="match status" value="1"/>
</dbReference>
<dbReference type="PANTHER" id="PTHR16515:SF49">
    <property type="entry name" value="GASTRULA ZINC FINGER PROTEIN XLCGF49.1-LIKE-RELATED"/>
    <property type="match status" value="1"/>
</dbReference>
<evidence type="ECO:0000313" key="10">
    <source>
        <dbReference type="EMBL" id="KTB29864.1"/>
    </source>
</evidence>
<dbReference type="GO" id="GO:0008270">
    <property type="term" value="F:zinc ion binding"/>
    <property type="evidence" value="ECO:0007669"/>
    <property type="project" value="UniProtKB-KW"/>
</dbReference>
<keyword evidence="2" id="KW-0479">Metal-binding</keyword>
<evidence type="ECO:0000259" key="9">
    <source>
        <dbReference type="PROSITE" id="PS50157"/>
    </source>
</evidence>
<dbReference type="PROSITE" id="PS00028">
    <property type="entry name" value="ZINC_FINGER_C2H2_1"/>
    <property type="match status" value="2"/>
</dbReference>
<feature type="region of interest" description="Disordered" evidence="8">
    <location>
        <begin position="239"/>
        <end position="285"/>
    </location>
</feature>
<dbReference type="EMBL" id="LATX01002407">
    <property type="protein sequence ID" value="KTB29864.1"/>
    <property type="molecule type" value="Genomic_DNA"/>
</dbReference>
<dbReference type="PANTHER" id="PTHR16515">
    <property type="entry name" value="PR DOMAIN ZINC FINGER PROTEIN"/>
    <property type="match status" value="1"/>
</dbReference>
<feature type="domain" description="C2H2-type" evidence="9">
    <location>
        <begin position="364"/>
        <end position="387"/>
    </location>
</feature>
<dbReference type="Gene3D" id="3.30.160.60">
    <property type="entry name" value="Classic Zinc Finger"/>
    <property type="match status" value="1"/>
</dbReference>
<evidence type="ECO:0000256" key="2">
    <source>
        <dbReference type="ARBA" id="ARBA00022723"/>
    </source>
</evidence>
<dbReference type="AlphaFoldDB" id="A0A0W0F0P2"/>
<comment type="caution">
    <text evidence="10">The sequence shown here is derived from an EMBL/GenBank/DDBJ whole genome shotgun (WGS) entry which is preliminary data.</text>
</comment>
<dbReference type="InterPro" id="IPR036236">
    <property type="entry name" value="Znf_C2H2_sf"/>
</dbReference>
<keyword evidence="6" id="KW-0539">Nucleus</keyword>
<evidence type="ECO:0000313" key="11">
    <source>
        <dbReference type="Proteomes" id="UP000054988"/>
    </source>
</evidence>